<dbReference type="SUPFAM" id="SSF54001">
    <property type="entry name" value="Cysteine proteinases"/>
    <property type="match status" value="1"/>
</dbReference>
<keyword evidence="8" id="KW-0653">Protein transport</keyword>
<comment type="function">
    <text evidence="11">Required for selective autophagic degradation of the nucleus (nucleophagy) as well as for mitophagy which contributes to regulate mitochondrial quantity and quality by eliminating the mitochondria to a basal level to fulfill cellular energy requirements and preventing excess ROS production.</text>
</comment>
<evidence type="ECO:0000256" key="5">
    <source>
        <dbReference type="ARBA" id="ARBA00022670"/>
    </source>
</evidence>
<feature type="region of interest" description="Disordered" evidence="12">
    <location>
        <begin position="425"/>
        <end position="451"/>
    </location>
</feature>
<reference evidence="14" key="1">
    <citation type="journal article" date="2020" name="Stud. Mycol.">
        <title>101 Dothideomycetes genomes: a test case for predicting lifestyles and emergence of pathogens.</title>
        <authorList>
            <person name="Haridas S."/>
            <person name="Albert R."/>
            <person name="Binder M."/>
            <person name="Bloem J."/>
            <person name="Labutti K."/>
            <person name="Salamov A."/>
            <person name="Andreopoulos B."/>
            <person name="Baker S."/>
            <person name="Barry K."/>
            <person name="Bills G."/>
            <person name="Bluhm B."/>
            <person name="Cannon C."/>
            <person name="Castanera R."/>
            <person name="Culley D."/>
            <person name="Daum C."/>
            <person name="Ezra D."/>
            <person name="Gonzalez J."/>
            <person name="Henrissat B."/>
            <person name="Kuo A."/>
            <person name="Liang C."/>
            <person name="Lipzen A."/>
            <person name="Lutzoni F."/>
            <person name="Magnuson J."/>
            <person name="Mondo S."/>
            <person name="Nolan M."/>
            <person name="Ohm R."/>
            <person name="Pangilinan J."/>
            <person name="Park H.-J."/>
            <person name="Ramirez L."/>
            <person name="Alfaro M."/>
            <person name="Sun H."/>
            <person name="Tritt A."/>
            <person name="Yoshinaga Y."/>
            <person name="Zwiers L.-H."/>
            <person name="Turgeon B."/>
            <person name="Goodwin S."/>
            <person name="Spatafora J."/>
            <person name="Crous P."/>
            <person name="Grigoriev I."/>
        </authorList>
    </citation>
    <scope>NUCLEOTIDE SEQUENCE</scope>
    <source>
        <strain evidence="14">SCOH1-5</strain>
    </source>
</reference>
<organism evidence="14 15">
    <name type="scientific">Cercospora zeae-maydis SCOH1-5</name>
    <dbReference type="NCBI Taxonomy" id="717836"/>
    <lineage>
        <taxon>Eukaryota</taxon>
        <taxon>Fungi</taxon>
        <taxon>Dikarya</taxon>
        <taxon>Ascomycota</taxon>
        <taxon>Pezizomycotina</taxon>
        <taxon>Dothideomycetes</taxon>
        <taxon>Dothideomycetidae</taxon>
        <taxon>Mycosphaerellales</taxon>
        <taxon>Mycosphaerellaceae</taxon>
        <taxon>Cercospora</taxon>
    </lineage>
</organism>
<evidence type="ECO:0000256" key="3">
    <source>
        <dbReference type="ARBA" id="ARBA00022448"/>
    </source>
</evidence>
<evidence type="ECO:0000256" key="10">
    <source>
        <dbReference type="ARBA" id="ARBA00029362"/>
    </source>
</evidence>
<dbReference type="GO" id="GO:0000407">
    <property type="term" value="C:phagophore assembly site"/>
    <property type="evidence" value="ECO:0007669"/>
    <property type="project" value="UniProtKB-SubCell"/>
</dbReference>
<comment type="catalytic activity">
    <reaction evidence="10">
        <text>[protein]-C-terminal L-amino acid-glycyl-phosphatidylethanolamide + H2O = [protein]-C-terminal L-amino acid-glycine + a 1,2-diacyl-sn-glycero-3-phosphoethanolamine</text>
        <dbReference type="Rhea" id="RHEA:67548"/>
        <dbReference type="Rhea" id="RHEA-COMP:17323"/>
        <dbReference type="Rhea" id="RHEA-COMP:17324"/>
        <dbReference type="ChEBI" id="CHEBI:15377"/>
        <dbReference type="ChEBI" id="CHEBI:64612"/>
        <dbReference type="ChEBI" id="CHEBI:172940"/>
        <dbReference type="ChEBI" id="CHEBI:172941"/>
    </reaction>
    <physiologicalReaction direction="left-to-right" evidence="10">
        <dbReference type="Rhea" id="RHEA:67549"/>
    </physiologicalReaction>
</comment>
<dbReference type="GO" id="GO:0005634">
    <property type="term" value="C:nucleus"/>
    <property type="evidence" value="ECO:0007669"/>
    <property type="project" value="UniProtKB-SubCell"/>
</dbReference>
<keyword evidence="15" id="KW-1185">Reference proteome</keyword>
<sequence length="451" mass="50274">MNDLARFSKRAVDYLFDRPARNEDPSPIWCLGRTYESEYTLNRPSSASGALPGTSPSARSDVSYADSAVVTKASTKPDEATPEDNDDELVKSFDQVQLSKSMDEEDLGWPSEFVEDFESRIWITYRDGFPPIPKSSDPAAGSKMSFTTKLRSLTNQQGFTSDTGWGCMIRSGQSLLANTIVLHRLGRDWRKGRKGEEEEQHKAILSLFADTPEAPFSIHKFVEHGAQACGTYPGEWFGPNATARCLRALTEKYHEAGLRVYARPNDSDVYADALLETATQKDADDKFQPTLIVLGIRLGIDKVTPAYHAALKAALELPQSVGIAGGRPSSSHYFVGHQGDAFFYLDPHYTRPMLSPQPSGEDVETCHTRRIRKLPLSEMDPSMLLGFLIHDREEFEQWRKAVSEMPGKAIIHVHDTEPKYATGNERAGAIDEVETMDETLDEDDDDEGEKI</sequence>
<evidence type="ECO:0000256" key="6">
    <source>
        <dbReference type="ARBA" id="ARBA00022801"/>
    </source>
</evidence>
<dbReference type="GO" id="GO:0035973">
    <property type="term" value="P:aggrephagy"/>
    <property type="evidence" value="ECO:0007669"/>
    <property type="project" value="TreeGrafter"/>
</dbReference>
<feature type="domain" description="Peptidase C54 catalytic" evidence="13">
    <location>
        <begin position="111"/>
        <end position="400"/>
    </location>
</feature>
<evidence type="ECO:0000313" key="14">
    <source>
        <dbReference type="EMBL" id="KAF2214374.1"/>
    </source>
</evidence>
<accession>A0A6A6FM46</accession>
<dbReference type="PANTHER" id="PTHR22624">
    <property type="entry name" value="CYSTEINE PROTEASE ATG4"/>
    <property type="match status" value="1"/>
</dbReference>
<gene>
    <name evidence="14" type="ORF">CERZMDRAFT_66461</name>
</gene>
<keyword evidence="3" id="KW-0813">Transport</keyword>
<dbReference type="InterPro" id="IPR005078">
    <property type="entry name" value="Peptidase_C54"/>
</dbReference>
<dbReference type="PANTHER" id="PTHR22624:SF49">
    <property type="entry name" value="CYSTEINE PROTEASE"/>
    <property type="match status" value="1"/>
</dbReference>
<evidence type="ECO:0000256" key="2">
    <source>
        <dbReference type="ARBA" id="ARBA00010958"/>
    </source>
</evidence>
<dbReference type="InterPro" id="IPR038765">
    <property type="entry name" value="Papain-like_cys_pep_sf"/>
</dbReference>
<protein>
    <recommendedName>
        <fullName evidence="11">Cysteine protease</fullName>
        <ecNumber evidence="11">3.4.22.-</ecNumber>
    </recommendedName>
</protein>
<dbReference type="InterPro" id="IPR046792">
    <property type="entry name" value="Peptidase_C54_cat"/>
</dbReference>
<dbReference type="GO" id="GO:0015031">
    <property type="term" value="P:protein transport"/>
    <property type="evidence" value="ECO:0007669"/>
    <property type="project" value="UniProtKB-KW"/>
</dbReference>
<feature type="compositionally biased region" description="Polar residues" evidence="12">
    <location>
        <begin position="42"/>
        <end position="60"/>
    </location>
</feature>
<comment type="subcellular location">
    <subcellularLocation>
        <location evidence="11">Nucleus</location>
    </subcellularLocation>
    <subcellularLocation>
        <location evidence="11">Cytoplasm</location>
    </subcellularLocation>
    <subcellularLocation>
        <location evidence="1">Preautophagosomal structure</location>
    </subcellularLocation>
</comment>
<dbReference type="GO" id="GO:0000423">
    <property type="term" value="P:mitophagy"/>
    <property type="evidence" value="ECO:0007669"/>
    <property type="project" value="TreeGrafter"/>
</dbReference>
<evidence type="ECO:0000256" key="1">
    <source>
        <dbReference type="ARBA" id="ARBA00004329"/>
    </source>
</evidence>
<evidence type="ECO:0000256" key="8">
    <source>
        <dbReference type="ARBA" id="ARBA00022927"/>
    </source>
</evidence>
<name>A0A6A6FM46_9PEZI</name>
<evidence type="ECO:0000256" key="7">
    <source>
        <dbReference type="ARBA" id="ARBA00022807"/>
    </source>
</evidence>
<evidence type="ECO:0000256" key="11">
    <source>
        <dbReference type="RuleBase" id="RU363115"/>
    </source>
</evidence>
<keyword evidence="11" id="KW-0539">Nucleus</keyword>
<dbReference type="GO" id="GO:0016485">
    <property type="term" value="P:protein processing"/>
    <property type="evidence" value="ECO:0007669"/>
    <property type="project" value="TreeGrafter"/>
</dbReference>
<dbReference type="EC" id="3.4.22.-" evidence="11"/>
<keyword evidence="9" id="KW-0072">Autophagy</keyword>
<keyword evidence="4 11" id="KW-0963">Cytoplasm</keyword>
<dbReference type="GO" id="GO:0019786">
    <property type="term" value="F:protein-phosphatidylethanolamide deconjugating activity"/>
    <property type="evidence" value="ECO:0007669"/>
    <property type="project" value="InterPro"/>
</dbReference>
<evidence type="ECO:0000259" key="13">
    <source>
        <dbReference type="Pfam" id="PF03416"/>
    </source>
</evidence>
<dbReference type="GO" id="GO:0034727">
    <property type="term" value="P:piecemeal microautophagy of the nucleus"/>
    <property type="evidence" value="ECO:0007669"/>
    <property type="project" value="TreeGrafter"/>
</dbReference>
<dbReference type="OrthoDB" id="2960936at2759"/>
<dbReference type="EMBL" id="ML992668">
    <property type="protein sequence ID" value="KAF2214374.1"/>
    <property type="molecule type" value="Genomic_DNA"/>
</dbReference>
<evidence type="ECO:0000256" key="9">
    <source>
        <dbReference type="ARBA" id="ARBA00023006"/>
    </source>
</evidence>
<proteinExistence type="inferred from homology"/>
<dbReference type="Pfam" id="PF03416">
    <property type="entry name" value="Peptidase_C54"/>
    <property type="match status" value="1"/>
</dbReference>
<feature type="compositionally biased region" description="Acidic residues" evidence="12">
    <location>
        <begin position="431"/>
        <end position="451"/>
    </location>
</feature>
<evidence type="ECO:0000256" key="12">
    <source>
        <dbReference type="SAM" id="MobiDB-lite"/>
    </source>
</evidence>
<dbReference type="GO" id="GO:0000045">
    <property type="term" value="P:autophagosome assembly"/>
    <property type="evidence" value="ECO:0007669"/>
    <property type="project" value="TreeGrafter"/>
</dbReference>
<keyword evidence="6 11" id="KW-0378">Hydrolase</keyword>
<keyword evidence="7" id="KW-0788">Thiol protease</keyword>
<dbReference type="AlphaFoldDB" id="A0A6A6FM46"/>
<dbReference type="Proteomes" id="UP000799539">
    <property type="component" value="Unassembled WGS sequence"/>
</dbReference>
<comment type="similarity">
    <text evidence="2 11">Belongs to the peptidase C54 family.</text>
</comment>
<evidence type="ECO:0000313" key="15">
    <source>
        <dbReference type="Proteomes" id="UP000799539"/>
    </source>
</evidence>
<keyword evidence="5 11" id="KW-0645">Protease</keyword>
<feature type="region of interest" description="Disordered" evidence="12">
    <location>
        <begin position="42"/>
        <end position="63"/>
    </location>
</feature>
<evidence type="ECO:0000256" key="4">
    <source>
        <dbReference type="ARBA" id="ARBA00022490"/>
    </source>
</evidence>
<dbReference type="GO" id="GO:0004197">
    <property type="term" value="F:cysteine-type endopeptidase activity"/>
    <property type="evidence" value="ECO:0007669"/>
    <property type="project" value="TreeGrafter"/>
</dbReference>